<evidence type="ECO:0000256" key="1">
    <source>
        <dbReference type="ARBA" id="ARBA00023015"/>
    </source>
</evidence>
<protein>
    <submittedName>
        <fullName evidence="6">IclR family transcriptional regulator</fullName>
    </submittedName>
</protein>
<dbReference type="Pfam" id="PF01614">
    <property type="entry name" value="IclR_C"/>
    <property type="match status" value="1"/>
</dbReference>
<dbReference type="EMBL" id="JAGSPN010000001">
    <property type="protein sequence ID" value="MBR7780769.1"/>
    <property type="molecule type" value="Genomic_DNA"/>
</dbReference>
<reference evidence="6" key="1">
    <citation type="submission" date="2021-04" db="EMBL/GenBank/DDBJ databases">
        <title>novel species isolated from subtropical streams in China.</title>
        <authorList>
            <person name="Lu H."/>
        </authorList>
    </citation>
    <scope>NUCLEOTIDE SEQUENCE</scope>
    <source>
        <strain evidence="6">LFS511W</strain>
    </source>
</reference>
<dbReference type="InterPro" id="IPR014757">
    <property type="entry name" value="Tscrpt_reg_IclR_C"/>
</dbReference>
<comment type="caution">
    <text evidence="6">The sequence shown here is derived from an EMBL/GenBank/DDBJ whole genome shotgun (WGS) entry which is preliminary data.</text>
</comment>
<dbReference type="Gene3D" id="3.30.450.40">
    <property type="match status" value="1"/>
</dbReference>
<accession>A0A941DJK5</accession>
<dbReference type="RefSeq" id="WP_212686151.1">
    <property type="nucleotide sequence ID" value="NZ_JAGSPN010000001.1"/>
</dbReference>
<evidence type="ECO:0000256" key="3">
    <source>
        <dbReference type="ARBA" id="ARBA00023163"/>
    </source>
</evidence>
<dbReference type="InterPro" id="IPR036388">
    <property type="entry name" value="WH-like_DNA-bd_sf"/>
</dbReference>
<dbReference type="PROSITE" id="PS51078">
    <property type="entry name" value="ICLR_ED"/>
    <property type="match status" value="1"/>
</dbReference>
<dbReference type="CDD" id="cd00090">
    <property type="entry name" value="HTH_ARSR"/>
    <property type="match status" value="1"/>
</dbReference>
<dbReference type="PANTHER" id="PTHR30136">
    <property type="entry name" value="HELIX-TURN-HELIX TRANSCRIPTIONAL REGULATOR, ICLR FAMILY"/>
    <property type="match status" value="1"/>
</dbReference>
<evidence type="ECO:0000259" key="4">
    <source>
        <dbReference type="PROSITE" id="PS51077"/>
    </source>
</evidence>
<dbReference type="InterPro" id="IPR011991">
    <property type="entry name" value="ArsR-like_HTH"/>
</dbReference>
<feature type="domain" description="HTH iclR-type" evidence="4">
    <location>
        <begin position="3"/>
        <end position="65"/>
    </location>
</feature>
<keyword evidence="7" id="KW-1185">Reference proteome</keyword>
<dbReference type="InterPro" id="IPR005471">
    <property type="entry name" value="Tscrpt_reg_IclR_N"/>
</dbReference>
<evidence type="ECO:0000313" key="6">
    <source>
        <dbReference type="EMBL" id="MBR7780769.1"/>
    </source>
</evidence>
<dbReference type="Pfam" id="PF09339">
    <property type="entry name" value="HTH_IclR"/>
    <property type="match status" value="1"/>
</dbReference>
<dbReference type="PANTHER" id="PTHR30136:SF24">
    <property type="entry name" value="HTH-TYPE TRANSCRIPTIONAL REPRESSOR ALLR"/>
    <property type="match status" value="1"/>
</dbReference>
<keyword evidence="2" id="KW-0238">DNA-binding</keyword>
<gene>
    <name evidence="6" type="ORF">KDM89_01345</name>
</gene>
<proteinExistence type="predicted"/>
<dbReference type="InterPro" id="IPR036390">
    <property type="entry name" value="WH_DNA-bd_sf"/>
</dbReference>
<dbReference type="GO" id="GO:0003700">
    <property type="term" value="F:DNA-binding transcription factor activity"/>
    <property type="evidence" value="ECO:0007669"/>
    <property type="project" value="TreeGrafter"/>
</dbReference>
<name>A0A941DJK5_9BURK</name>
<organism evidence="6 7">
    <name type="scientific">Undibacterium luofuense</name>
    <dbReference type="NCBI Taxonomy" id="2828733"/>
    <lineage>
        <taxon>Bacteria</taxon>
        <taxon>Pseudomonadati</taxon>
        <taxon>Pseudomonadota</taxon>
        <taxon>Betaproteobacteria</taxon>
        <taxon>Burkholderiales</taxon>
        <taxon>Oxalobacteraceae</taxon>
        <taxon>Undibacterium</taxon>
    </lineage>
</organism>
<keyword evidence="3" id="KW-0804">Transcription</keyword>
<dbReference type="InterPro" id="IPR029016">
    <property type="entry name" value="GAF-like_dom_sf"/>
</dbReference>
<dbReference type="GO" id="GO:0045892">
    <property type="term" value="P:negative regulation of DNA-templated transcription"/>
    <property type="evidence" value="ECO:0007669"/>
    <property type="project" value="TreeGrafter"/>
</dbReference>
<dbReference type="Proteomes" id="UP000680067">
    <property type="component" value="Unassembled WGS sequence"/>
</dbReference>
<dbReference type="PROSITE" id="PS51077">
    <property type="entry name" value="HTH_ICLR"/>
    <property type="match status" value="1"/>
</dbReference>
<dbReference type="GO" id="GO:0003677">
    <property type="term" value="F:DNA binding"/>
    <property type="evidence" value="ECO:0007669"/>
    <property type="project" value="UniProtKB-KW"/>
</dbReference>
<keyword evidence="1" id="KW-0805">Transcription regulation</keyword>
<dbReference type="InterPro" id="IPR050707">
    <property type="entry name" value="HTH_MetabolicPath_Reg"/>
</dbReference>
<feature type="domain" description="IclR-ED" evidence="5">
    <location>
        <begin position="66"/>
        <end position="249"/>
    </location>
</feature>
<dbReference type="SMART" id="SM00346">
    <property type="entry name" value="HTH_ICLR"/>
    <property type="match status" value="1"/>
</dbReference>
<dbReference type="SUPFAM" id="SSF46785">
    <property type="entry name" value="Winged helix' DNA-binding domain"/>
    <property type="match status" value="1"/>
</dbReference>
<dbReference type="SUPFAM" id="SSF55781">
    <property type="entry name" value="GAF domain-like"/>
    <property type="match status" value="1"/>
</dbReference>
<sequence length="249" mass="27396">MTFSPTERALQILALLARAAEPVSARAMVEALDVPLSTVYRHLQILKKWGWVQEHAHTGLYEPGPMSVQLAHGFDQHSWLMQAARPELEALSSRTGESAGLLCFLHGHIVCLDLVESQYALRCSFVKGVARSTIRGASAKALLAHLPEALVQPLLVEALPDTADQPGNTAVMQFSACLQQIRERGYAVSEHEVDQGVWGVSAPVLLPRAQLIATVSLMAPSQRASHHITEWIQQTCLAADRIRQRLLHR</sequence>
<dbReference type="Gene3D" id="1.10.10.10">
    <property type="entry name" value="Winged helix-like DNA-binding domain superfamily/Winged helix DNA-binding domain"/>
    <property type="match status" value="1"/>
</dbReference>
<dbReference type="AlphaFoldDB" id="A0A941DJK5"/>
<evidence type="ECO:0000256" key="2">
    <source>
        <dbReference type="ARBA" id="ARBA00023125"/>
    </source>
</evidence>
<evidence type="ECO:0000259" key="5">
    <source>
        <dbReference type="PROSITE" id="PS51078"/>
    </source>
</evidence>
<evidence type="ECO:0000313" key="7">
    <source>
        <dbReference type="Proteomes" id="UP000680067"/>
    </source>
</evidence>